<dbReference type="Proteomes" id="UP000196365">
    <property type="component" value="Unassembled WGS sequence"/>
</dbReference>
<name>A0A1T4L724_9FIRM</name>
<sequence length="340" mass="39164">MNKFVYLIHPLEVQDLYKEFPLSKKISKIFIEELSTRIFPFKVFQINKIQTSKGEVEGYFILLPFTTKKILELPQEKLLKKLLKACKMAEDLGANMIGLGGMLSNIENIDSILSKKCSIPITTGYTCRVVTVTDGVRKETKKLKKEFKDCEILVIGQNSSISDEIIKYIASEARYLTWVSNNKEKSEVLFNQILQETGTVIHISKELDSAIKRADILFITDSMNSKCLEFVKEGAFICNLSGDRSIIIELKKTREDLFFVDDAILTFPGFHRWNASITETIILTLEEVWECFSLERKLEIEKMNKIKQWIKENNIQLTEVCNLDGNDGNFYYENANFLDN</sequence>
<dbReference type="EMBL" id="FUWV01000003">
    <property type="protein sequence ID" value="SJZ50509.1"/>
    <property type="molecule type" value="Genomic_DNA"/>
</dbReference>
<dbReference type="OrthoDB" id="9808814at2"/>
<evidence type="ECO:0000313" key="2">
    <source>
        <dbReference type="Proteomes" id="UP000196365"/>
    </source>
</evidence>
<evidence type="ECO:0000313" key="1">
    <source>
        <dbReference type="EMBL" id="SJZ50509.1"/>
    </source>
</evidence>
<keyword evidence="2" id="KW-1185">Reference proteome</keyword>
<gene>
    <name evidence="1" type="ORF">SAMN02745973_00874</name>
</gene>
<protein>
    <submittedName>
        <fullName evidence="1">Predicted amino acid dehydrogenase</fullName>
    </submittedName>
</protein>
<reference evidence="1 2" key="1">
    <citation type="submission" date="2017-02" db="EMBL/GenBank/DDBJ databases">
        <authorList>
            <person name="Peterson S.W."/>
        </authorList>
    </citation>
    <scope>NUCLEOTIDE SEQUENCE [LARGE SCALE GENOMIC DNA]</scope>
    <source>
        <strain evidence="1 2">DSM 15102</strain>
    </source>
</reference>
<dbReference type="RefSeq" id="WP_087678318.1">
    <property type="nucleotide sequence ID" value="NZ_FUWV01000003.1"/>
</dbReference>
<accession>A0A1T4L724</accession>
<organism evidence="1 2">
    <name type="scientific">Garciella nitratireducens DSM 15102</name>
    <dbReference type="NCBI Taxonomy" id="1121911"/>
    <lineage>
        <taxon>Bacteria</taxon>
        <taxon>Bacillati</taxon>
        <taxon>Bacillota</taxon>
        <taxon>Clostridia</taxon>
        <taxon>Eubacteriales</taxon>
        <taxon>Eubacteriaceae</taxon>
        <taxon>Garciella</taxon>
    </lineage>
</organism>
<dbReference type="AlphaFoldDB" id="A0A1T4L724"/>
<dbReference type="Gene3D" id="3.40.50.720">
    <property type="entry name" value="NAD(P)-binding Rossmann-like Domain"/>
    <property type="match status" value="1"/>
</dbReference>
<proteinExistence type="predicted"/>